<dbReference type="PROSITE" id="PS50850">
    <property type="entry name" value="MFS"/>
    <property type="match status" value="1"/>
</dbReference>
<dbReference type="PANTHER" id="PTHR11662">
    <property type="entry name" value="SOLUTE CARRIER FAMILY 17"/>
    <property type="match status" value="1"/>
</dbReference>
<feature type="domain" description="Major facilitator superfamily (MFS) profile" evidence="6">
    <location>
        <begin position="13"/>
        <end position="408"/>
    </location>
</feature>
<feature type="transmembrane region" description="Helical" evidence="5">
    <location>
        <begin position="49"/>
        <end position="72"/>
    </location>
</feature>
<keyword evidence="2 5" id="KW-0812">Transmembrane</keyword>
<evidence type="ECO:0000256" key="4">
    <source>
        <dbReference type="ARBA" id="ARBA00023136"/>
    </source>
</evidence>
<sequence>MPRIRWFTRTSRIIALCSFANFINSADRVIMPIAIVPMTDIFNWTLYSQGWILSAFAFGYLTSQLLGSFWATKLGAKNVLISSVLLWSIATFITPLLAGSITALVICRIVLGFAEGLGLPTIFHLFAHSIPVEERSRAFSYLLASGSVGQTVASVVCPHLNWEACFYWFGSIGFFWVMLWYSFYPGDTFPGEETLPLHMPKVISHNIRWADFIFSKPLWAIYTAHFAMNWSSYIIMQWLPTYLSRYLGGNAHSLSLTAVPYIVNSIFGVISGHIADGLLGKKNWSVLNVRRLMTSIGLVGPALFLAIFCVVDNLALALILVSISMGLSASNSAGHLSNHVDVAPNYAGTTFAISNTIATIPGILCGPVTASLVTASDGKWIKVFLAATFINLTGAFVYFTNSVATQLL</sequence>
<evidence type="ECO:0000313" key="8">
    <source>
        <dbReference type="Proteomes" id="UP000410492"/>
    </source>
</evidence>
<dbReference type="GO" id="GO:0016020">
    <property type="term" value="C:membrane"/>
    <property type="evidence" value="ECO:0007669"/>
    <property type="project" value="UniProtKB-SubCell"/>
</dbReference>
<evidence type="ECO:0000256" key="2">
    <source>
        <dbReference type="ARBA" id="ARBA00022692"/>
    </source>
</evidence>
<feature type="transmembrane region" description="Helical" evidence="5">
    <location>
        <begin position="345"/>
        <end position="368"/>
    </location>
</feature>
<keyword evidence="4 5" id="KW-0472">Membrane</keyword>
<evidence type="ECO:0000256" key="1">
    <source>
        <dbReference type="ARBA" id="ARBA00004141"/>
    </source>
</evidence>
<feature type="transmembrane region" description="Helical" evidence="5">
    <location>
        <begin position="292"/>
        <end position="325"/>
    </location>
</feature>
<dbReference type="Proteomes" id="UP000410492">
    <property type="component" value="Unassembled WGS sequence"/>
</dbReference>
<dbReference type="PANTHER" id="PTHR11662:SF40">
    <property type="entry name" value="MAJOR FACILITATOR SUPERFAMILY (MFS) PROFILE DOMAIN-CONTAINING PROTEIN"/>
    <property type="match status" value="1"/>
</dbReference>
<dbReference type="EMBL" id="CAACVG010007699">
    <property type="protein sequence ID" value="VEN46649.1"/>
    <property type="molecule type" value="Genomic_DNA"/>
</dbReference>
<keyword evidence="3 5" id="KW-1133">Transmembrane helix</keyword>
<dbReference type="AlphaFoldDB" id="A0A653CFW8"/>
<evidence type="ECO:0000256" key="3">
    <source>
        <dbReference type="ARBA" id="ARBA00022989"/>
    </source>
</evidence>
<organism evidence="7 8">
    <name type="scientific">Callosobruchus maculatus</name>
    <name type="common">Southern cowpea weevil</name>
    <name type="synonym">Pulse bruchid</name>
    <dbReference type="NCBI Taxonomy" id="64391"/>
    <lineage>
        <taxon>Eukaryota</taxon>
        <taxon>Metazoa</taxon>
        <taxon>Ecdysozoa</taxon>
        <taxon>Arthropoda</taxon>
        <taxon>Hexapoda</taxon>
        <taxon>Insecta</taxon>
        <taxon>Pterygota</taxon>
        <taxon>Neoptera</taxon>
        <taxon>Endopterygota</taxon>
        <taxon>Coleoptera</taxon>
        <taxon>Polyphaga</taxon>
        <taxon>Cucujiformia</taxon>
        <taxon>Chrysomeloidea</taxon>
        <taxon>Chrysomelidae</taxon>
        <taxon>Bruchinae</taxon>
        <taxon>Bruchini</taxon>
        <taxon>Callosobruchus</taxon>
    </lineage>
</organism>
<dbReference type="InterPro" id="IPR011701">
    <property type="entry name" value="MFS"/>
</dbReference>
<evidence type="ECO:0000259" key="6">
    <source>
        <dbReference type="PROSITE" id="PS50850"/>
    </source>
</evidence>
<feature type="transmembrane region" description="Helical" evidence="5">
    <location>
        <begin position="218"/>
        <end position="239"/>
    </location>
</feature>
<feature type="transmembrane region" description="Helical" evidence="5">
    <location>
        <begin position="259"/>
        <end position="280"/>
    </location>
</feature>
<dbReference type="Gene3D" id="1.20.1250.20">
    <property type="entry name" value="MFS general substrate transporter like domains"/>
    <property type="match status" value="2"/>
</dbReference>
<gene>
    <name evidence="7" type="ORF">CALMAC_LOCUS8675</name>
</gene>
<dbReference type="OrthoDB" id="2250022at2759"/>
<protein>
    <recommendedName>
        <fullName evidence="6">Major facilitator superfamily (MFS) profile domain-containing protein</fullName>
    </recommendedName>
</protein>
<reference evidence="7 8" key="1">
    <citation type="submission" date="2019-01" db="EMBL/GenBank/DDBJ databases">
        <authorList>
            <person name="Sayadi A."/>
        </authorList>
    </citation>
    <scope>NUCLEOTIDE SEQUENCE [LARGE SCALE GENOMIC DNA]</scope>
</reference>
<evidence type="ECO:0000256" key="5">
    <source>
        <dbReference type="SAM" id="Phobius"/>
    </source>
</evidence>
<feature type="transmembrane region" description="Helical" evidence="5">
    <location>
        <begin position="79"/>
        <end position="97"/>
    </location>
</feature>
<dbReference type="FunFam" id="1.20.1250.20:FF:000937">
    <property type="entry name" value="Putative inorganic phosphate cotransporter-like Protein"/>
    <property type="match status" value="1"/>
</dbReference>
<dbReference type="GO" id="GO:0015291">
    <property type="term" value="F:secondary active transmembrane transporter activity"/>
    <property type="evidence" value="ECO:0007669"/>
    <property type="project" value="UniProtKB-ARBA"/>
</dbReference>
<dbReference type="CDD" id="cd17380">
    <property type="entry name" value="MFS_SLC17A9_like"/>
    <property type="match status" value="1"/>
</dbReference>
<dbReference type="Pfam" id="PF07690">
    <property type="entry name" value="MFS_1"/>
    <property type="match status" value="1"/>
</dbReference>
<feature type="transmembrane region" description="Helical" evidence="5">
    <location>
        <begin position="380"/>
        <end position="399"/>
    </location>
</feature>
<dbReference type="InterPro" id="IPR020846">
    <property type="entry name" value="MFS_dom"/>
</dbReference>
<name>A0A653CFW8_CALMS</name>
<keyword evidence="8" id="KW-1185">Reference proteome</keyword>
<accession>A0A653CFW8</accession>
<dbReference type="InterPro" id="IPR044777">
    <property type="entry name" value="SLC17A9-like"/>
</dbReference>
<dbReference type="InterPro" id="IPR036259">
    <property type="entry name" value="MFS_trans_sf"/>
</dbReference>
<proteinExistence type="predicted"/>
<dbReference type="GO" id="GO:0006820">
    <property type="term" value="P:monoatomic anion transport"/>
    <property type="evidence" value="ECO:0007669"/>
    <property type="project" value="TreeGrafter"/>
</dbReference>
<evidence type="ECO:0000313" key="7">
    <source>
        <dbReference type="EMBL" id="VEN46649.1"/>
    </source>
</evidence>
<dbReference type="SUPFAM" id="SSF103473">
    <property type="entry name" value="MFS general substrate transporter"/>
    <property type="match status" value="1"/>
</dbReference>
<feature type="transmembrane region" description="Helical" evidence="5">
    <location>
        <begin position="166"/>
        <end position="184"/>
    </location>
</feature>
<dbReference type="InterPro" id="IPR050382">
    <property type="entry name" value="MFS_Na/Anion_cotransporter"/>
</dbReference>
<dbReference type="FunFam" id="1.20.1250.20:FF:000452">
    <property type="entry name" value="sialin-like isoform X1"/>
    <property type="match status" value="1"/>
</dbReference>
<comment type="subcellular location">
    <subcellularLocation>
        <location evidence="1">Membrane</location>
        <topology evidence="1">Multi-pass membrane protein</topology>
    </subcellularLocation>
</comment>
<feature type="transmembrane region" description="Helical" evidence="5">
    <location>
        <begin position="103"/>
        <end position="126"/>
    </location>
</feature>